<evidence type="ECO:0000256" key="4">
    <source>
        <dbReference type="ARBA" id="ARBA00022723"/>
    </source>
</evidence>
<keyword evidence="3" id="KW-0004">4Fe-4S</keyword>
<feature type="non-terminal residue" evidence="8">
    <location>
        <position position="149"/>
    </location>
</feature>
<dbReference type="PANTHER" id="PTHR42989:SF1">
    <property type="entry name" value="FORMATE HYDROGENLYASE SUBUNIT 7-RELATED"/>
    <property type="match status" value="1"/>
</dbReference>
<dbReference type="EMBL" id="BARS01026587">
    <property type="protein sequence ID" value="GAG02259.1"/>
    <property type="molecule type" value="Genomic_DNA"/>
</dbReference>
<evidence type="ECO:0000256" key="6">
    <source>
        <dbReference type="ARBA" id="ARBA00023014"/>
    </source>
</evidence>
<dbReference type="NCBIfam" id="NF005012">
    <property type="entry name" value="PRK06411.1"/>
    <property type="match status" value="1"/>
</dbReference>
<evidence type="ECO:0000259" key="7">
    <source>
        <dbReference type="Pfam" id="PF01058"/>
    </source>
</evidence>
<dbReference type="Pfam" id="PF01058">
    <property type="entry name" value="Oxidored_q6"/>
    <property type="match status" value="1"/>
</dbReference>
<name>X0U8W8_9ZZZZ</name>
<sequence length="149" mass="16361">MALRNWALRKSLWVYHVNAGACNNCDIEVLELLTPRYDIERFGMLLVGSPRHADVLAVTGTCTRQAQPRVQEVYMQTAKPCVVLAIGSCANAQGIFAESYHMGQTVDKAIRAVDPDAIILYVPGCPPKPEAMIAAVVKGMEYLKTLGRK</sequence>
<organism evidence="8">
    <name type="scientific">marine sediment metagenome</name>
    <dbReference type="NCBI Taxonomy" id="412755"/>
    <lineage>
        <taxon>unclassified sequences</taxon>
        <taxon>metagenomes</taxon>
        <taxon>ecological metagenomes</taxon>
    </lineage>
</organism>
<dbReference type="GO" id="GO:0051539">
    <property type="term" value="F:4 iron, 4 sulfur cluster binding"/>
    <property type="evidence" value="ECO:0007669"/>
    <property type="project" value="UniProtKB-KW"/>
</dbReference>
<evidence type="ECO:0000256" key="5">
    <source>
        <dbReference type="ARBA" id="ARBA00023004"/>
    </source>
</evidence>
<dbReference type="InterPro" id="IPR006137">
    <property type="entry name" value="NADH_UbQ_OxRdtase-like_20kDa"/>
</dbReference>
<keyword evidence="6" id="KW-0411">Iron-sulfur</keyword>
<protein>
    <recommendedName>
        <fullName evidence="7">NADH:ubiquinone oxidoreductase-like 20kDa subunit domain-containing protein</fullName>
    </recommendedName>
</protein>
<comment type="similarity">
    <text evidence="2">Belongs to the complex I 20 kDa subunit family.</text>
</comment>
<evidence type="ECO:0000313" key="8">
    <source>
        <dbReference type="EMBL" id="GAG02259.1"/>
    </source>
</evidence>
<accession>X0U8W8</accession>
<comment type="cofactor">
    <cofactor evidence="1">
        <name>[4Fe-4S] cluster</name>
        <dbReference type="ChEBI" id="CHEBI:49883"/>
    </cofactor>
</comment>
<dbReference type="PANTHER" id="PTHR42989">
    <property type="entry name" value="HYDROGENASE-4 COMPONENT I"/>
    <property type="match status" value="1"/>
</dbReference>
<evidence type="ECO:0000256" key="2">
    <source>
        <dbReference type="ARBA" id="ARBA00009173"/>
    </source>
</evidence>
<dbReference type="AlphaFoldDB" id="X0U8W8"/>
<proteinExistence type="inferred from homology"/>
<gene>
    <name evidence="8" type="ORF">S01H1_41886</name>
</gene>
<keyword evidence="4" id="KW-0479">Metal-binding</keyword>
<comment type="caution">
    <text evidence="8">The sequence shown here is derived from an EMBL/GenBank/DDBJ whole genome shotgun (WGS) entry which is preliminary data.</text>
</comment>
<dbReference type="GO" id="GO:0046872">
    <property type="term" value="F:metal ion binding"/>
    <property type="evidence" value="ECO:0007669"/>
    <property type="project" value="UniProtKB-KW"/>
</dbReference>
<dbReference type="InterPro" id="IPR052375">
    <property type="entry name" value="Complex_I_20kDa-like"/>
</dbReference>
<evidence type="ECO:0000256" key="1">
    <source>
        <dbReference type="ARBA" id="ARBA00001966"/>
    </source>
</evidence>
<feature type="domain" description="NADH:ubiquinone oxidoreductase-like 20kDa subunit" evidence="7">
    <location>
        <begin position="22"/>
        <end position="138"/>
    </location>
</feature>
<reference evidence="8" key="1">
    <citation type="journal article" date="2014" name="Front. Microbiol.">
        <title>High frequency of phylogenetically diverse reductive dehalogenase-homologous genes in deep subseafloor sedimentary metagenomes.</title>
        <authorList>
            <person name="Kawai M."/>
            <person name="Futagami T."/>
            <person name="Toyoda A."/>
            <person name="Takaki Y."/>
            <person name="Nishi S."/>
            <person name="Hori S."/>
            <person name="Arai W."/>
            <person name="Tsubouchi T."/>
            <person name="Morono Y."/>
            <person name="Uchiyama I."/>
            <person name="Ito T."/>
            <person name="Fujiyama A."/>
            <person name="Inagaki F."/>
            <person name="Takami H."/>
        </authorList>
    </citation>
    <scope>NUCLEOTIDE SEQUENCE</scope>
    <source>
        <strain evidence="8">Expedition CK06-06</strain>
    </source>
</reference>
<dbReference type="Gene3D" id="3.40.50.12280">
    <property type="match status" value="1"/>
</dbReference>
<evidence type="ECO:0000256" key="3">
    <source>
        <dbReference type="ARBA" id="ARBA00022485"/>
    </source>
</evidence>
<keyword evidence="5" id="KW-0408">Iron</keyword>
<dbReference type="SUPFAM" id="SSF56770">
    <property type="entry name" value="HydA/Nqo6-like"/>
    <property type="match status" value="1"/>
</dbReference>